<evidence type="ECO:0000313" key="1">
    <source>
        <dbReference type="EMBL" id="TDE16854.1"/>
    </source>
</evidence>
<comment type="caution">
    <text evidence="1">The sequence shown here is derived from an EMBL/GenBank/DDBJ whole genome shotgun (WGS) entry which is preliminary data.</text>
</comment>
<organism evidence="1 2">
    <name type="scientific">Dyadobacter psychrotolerans</name>
    <dbReference type="NCBI Taxonomy" id="2541721"/>
    <lineage>
        <taxon>Bacteria</taxon>
        <taxon>Pseudomonadati</taxon>
        <taxon>Bacteroidota</taxon>
        <taxon>Cytophagia</taxon>
        <taxon>Cytophagales</taxon>
        <taxon>Spirosomataceae</taxon>
        <taxon>Dyadobacter</taxon>
    </lineage>
</organism>
<dbReference type="OrthoDB" id="5570653at2"/>
<gene>
    <name evidence="1" type="ORF">E0F88_11595</name>
</gene>
<evidence type="ECO:0000313" key="2">
    <source>
        <dbReference type="Proteomes" id="UP000294850"/>
    </source>
</evidence>
<dbReference type="RefSeq" id="WP_131958386.1">
    <property type="nucleotide sequence ID" value="NZ_SMFL01000003.1"/>
</dbReference>
<keyword evidence="2" id="KW-1185">Reference proteome</keyword>
<dbReference type="InterPro" id="IPR035093">
    <property type="entry name" value="RelE/ParE_toxin_dom_sf"/>
</dbReference>
<dbReference type="Proteomes" id="UP000294850">
    <property type="component" value="Unassembled WGS sequence"/>
</dbReference>
<dbReference type="Gene3D" id="3.30.2310.20">
    <property type="entry name" value="RelE-like"/>
    <property type="match status" value="1"/>
</dbReference>
<sequence length="60" mass="6772">MEIVYKRRFVKELVKLPGKVQSGVKDVFDKLKKADSLEASGVDYKLMEGQKKGRAIIGFV</sequence>
<dbReference type="AlphaFoldDB" id="A0A4R5DW74"/>
<proteinExistence type="predicted"/>
<dbReference type="EMBL" id="SMFL01000003">
    <property type="protein sequence ID" value="TDE16854.1"/>
    <property type="molecule type" value="Genomic_DNA"/>
</dbReference>
<name>A0A4R5DW74_9BACT</name>
<accession>A0A4R5DW74</accession>
<protein>
    <submittedName>
        <fullName evidence="1">Uncharacterized protein</fullName>
    </submittedName>
</protein>
<reference evidence="1 2" key="1">
    <citation type="submission" date="2019-03" db="EMBL/GenBank/DDBJ databases">
        <title>Dyadobacter AR-3-6 sp. nov., isolated from arctic soil.</title>
        <authorList>
            <person name="Chaudhary D.K."/>
        </authorList>
    </citation>
    <scope>NUCLEOTIDE SEQUENCE [LARGE SCALE GENOMIC DNA]</scope>
    <source>
        <strain evidence="1 2">AR-3-6</strain>
    </source>
</reference>